<feature type="compositionally biased region" description="Basic and acidic residues" evidence="3">
    <location>
        <begin position="2362"/>
        <end position="2374"/>
    </location>
</feature>
<evidence type="ECO:0000256" key="3">
    <source>
        <dbReference type="SAM" id="MobiDB-lite"/>
    </source>
</evidence>
<dbReference type="Pfam" id="PF16687">
    <property type="entry name" value="ELYS-bb"/>
    <property type="match status" value="1"/>
</dbReference>
<feature type="compositionally biased region" description="Basic and acidic residues" evidence="3">
    <location>
        <begin position="2123"/>
        <end position="2132"/>
    </location>
</feature>
<feature type="compositionally biased region" description="Polar residues" evidence="3">
    <location>
        <begin position="1156"/>
        <end position="1165"/>
    </location>
</feature>
<feature type="region of interest" description="Disordered" evidence="3">
    <location>
        <begin position="2292"/>
        <end position="2474"/>
    </location>
</feature>
<feature type="compositionally biased region" description="Polar residues" evidence="3">
    <location>
        <begin position="2383"/>
        <end position="2393"/>
    </location>
</feature>
<accession>A0AA89C8L3</accession>
<feature type="compositionally biased region" description="Polar residues" evidence="3">
    <location>
        <begin position="1407"/>
        <end position="1418"/>
    </location>
</feature>
<evidence type="ECO:0000256" key="2">
    <source>
        <dbReference type="ARBA" id="ARBA00023242"/>
    </source>
</evidence>
<feature type="compositionally biased region" description="Low complexity" evidence="3">
    <location>
        <begin position="1174"/>
        <end position="1190"/>
    </location>
</feature>
<organism evidence="6 7">
    <name type="scientific">Pinctada imbricata</name>
    <name type="common">Atlantic pearl-oyster</name>
    <name type="synonym">Pinctada martensii</name>
    <dbReference type="NCBI Taxonomy" id="66713"/>
    <lineage>
        <taxon>Eukaryota</taxon>
        <taxon>Metazoa</taxon>
        <taxon>Spiralia</taxon>
        <taxon>Lophotrochozoa</taxon>
        <taxon>Mollusca</taxon>
        <taxon>Bivalvia</taxon>
        <taxon>Autobranchia</taxon>
        <taxon>Pteriomorphia</taxon>
        <taxon>Pterioida</taxon>
        <taxon>Pterioidea</taxon>
        <taxon>Pteriidae</taxon>
        <taxon>Pinctada</taxon>
    </lineage>
</organism>
<feature type="compositionally biased region" description="Basic and acidic residues" evidence="3">
    <location>
        <begin position="1589"/>
        <end position="1599"/>
    </location>
</feature>
<feature type="compositionally biased region" description="Polar residues" evidence="3">
    <location>
        <begin position="2446"/>
        <end position="2460"/>
    </location>
</feature>
<feature type="compositionally biased region" description="Basic and acidic residues" evidence="3">
    <location>
        <begin position="1864"/>
        <end position="1875"/>
    </location>
</feature>
<feature type="region of interest" description="Disordered" evidence="3">
    <location>
        <begin position="1215"/>
        <end position="1342"/>
    </location>
</feature>
<dbReference type="Pfam" id="PF13934">
    <property type="entry name" value="ELYS"/>
    <property type="match status" value="1"/>
</dbReference>
<proteinExistence type="predicted"/>
<evidence type="ECO:0000313" key="6">
    <source>
        <dbReference type="EMBL" id="KAK3099666.1"/>
    </source>
</evidence>
<feature type="compositionally biased region" description="Polar residues" evidence="3">
    <location>
        <begin position="1783"/>
        <end position="1796"/>
    </location>
</feature>
<feature type="compositionally biased region" description="Polar residues" evidence="3">
    <location>
        <begin position="1435"/>
        <end position="1459"/>
    </location>
</feature>
<dbReference type="GO" id="GO:0003677">
    <property type="term" value="F:DNA binding"/>
    <property type="evidence" value="ECO:0007669"/>
    <property type="project" value="InterPro"/>
</dbReference>
<feature type="compositionally biased region" description="Basic residues" evidence="3">
    <location>
        <begin position="2463"/>
        <end position="2474"/>
    </location>
</feature>
<feature type="region of interest" description="Disordered" evidence="3">
    <location>
        <begin position="1473"/>
        <end position="1639"/>
    </location>
</feature>
<feature type="compositionally biased region" description="Low complexity" evidence="3">
    <location>
        <begin position="1283"/>
        <end position="1304"/>
    </location>
</feature>
<comment type="subcellular location">
    <subcellularLocation>
        <location evidence="1">Nucleus</location>
    </subcellularLocation>
</comment>
<feature type="region of interest" description="Disordered" evidence="3">
    <location>
        <begin position="1139"/>
        <end position="1197"/>
    </location>
</feature>
<dbReference type="EMBL" id="VSWD01000006">
    <property type="protein sequence ID" value="KAK3099666.1"/>
    <property type="molecule type" value="Genomic_DNA"/>
</dbReference>
<feature type="compositionally biased region" description="Polar residues" evidence="3">
    <location>
        <begin position="1953"/>
        <end position="1964"/>
    </location>
</feature>
<feature type="compositionally biased region" description="Basic and acidic residues" evidence="3">
    <location>
        <begin position="1941"/>
        <end position="1952"/>
    </location>
</feature>
<reference evidence="6" key="1">
    <citation type="submission" date="2019-08" db="EMBL/GenBank/DDBJ databases">
        <title>The improved chromosome-level genome for the pearl oyster Pinctada fucata martensii using PacBio sequencing and Hi-C.</title>
        <authorList>
            <person name="Zheng Z."/>
        </authorList>
    </citation>
    <scope>NUCLEOTIDE SEQUENCE</scope>
    <source>
        <strain evidence="6">ZZ-2019</strain>
        <tissue evidence="6">Adductor muscle</tissue>
    </source>
</reference>
<feature type="compositionally biased region" description="Basic and acidic residues" evidence="3">
    <location>
        <begin position="2397"/>
        <end position="2408"/>
    </location>
</feature>
<feature type="compositionally biased region" description="Basic and acidic residues" evidence="3">
    <location>
        <begin position="1533"/>
        <end position="1542"/>
    </location>
</feature>
<feature type="compositionally biased region" description="Polar residues" evidence="3">
    <location>
        <begin position="1223"/>
        <end position="1234"/>
    </location>
</feature>
<dbReference type="InterPro" id="IPR052620">
    <property type="entry name" value="ELYS/MEL-28_NucAsmblyFactor"/>
</dbReference>
<feature type="compositionally biased region" description="Polar residues" evidence="3">
    <location>
        <begin position="1762"/>
        <end position="1774"/>
    </location>
</feature>
<dbReference type="InterPro" id="IPR025151">
    <property type="entry name" value="ELYS_dom"/>
</dbReference>
<keyword evidence="7" id="KW-1185">Reference proteome</keyword>
<dbReference type="SMART" id="SM00384">
    <property type="entry name" value="AT_hook"/>
    <property type="match status" value="3"/>
</dbReference>
<dbReference type="PANTHER" id="PTHR21583">
    <property type="entry name" value="ELYS PROTEIN"/>
    <property type="match status" value="1"/>
</dbReference>
<sequence length="2474" mass="275515">MRPGTTPHVISQLLPFPAGGNDSDATLAGVAHDGSLSWIVRESVLDVLDTQTQQRLASWNFGAAIYDKHSYICAVKEFHYGSTPKLLVGVGNASQNGMLCVLDSTFSKIVKAVDIPHKITSIEVITKSGGDDAPAWALNAQLRQFYGIVAIGTIGGIVYLIDMCLDDDGEISDEVSPRKLHFISPRTRDVADRRTQSMSRGQQLCMVLDEEAQGNSFRYRRCDGNILKTFDPGDVHVSCLKYIPQIGCLVVGFSFGCYQIWKLHIPVLEYSSRLETDPVPITHIVYQEPENDPKNFSYIWTVHSTSDLEDDSLASICLYQLAYSKKTWYSNYGAFYEDLQSVCGRFEMELPASPLNPSAKGCNSSRVVTAYTLEDPCYKAPSKLGDEESFEECMSLHGPDLSLCVFVWETCDGINPGTSAHLAVYDMNRWYHAQMPYSLRKMTGNMDTCQYFSFLSLDEVLDQAESDSLLTVHVGVDKLRRFRNLSPLPPEQYFYPAALAFNTLVVTDTGIVQAEYLGTQRQVLATMQKIGPSMLLNPRELYNLCVYVGLLPRTLDSGSMAPSLGQMRDALLSMALDYNLLTFIIRCISDWSSGEYVHLGCTLKTVLDWAWDRTAYTKTTIDNTCTPLYDWSGISLDQRSLQVLHQSNQRLLNLKAILNILMDQSAPSTDQGLSELHSKLSVVHYIQQHLVIVLWFVSARLLPEMDDTEDLMAHQFSYPISNLSYAYKIRRQEIQKVCSNAETSDVLTIDGLIEQAGQPLKDLWNREGGTGMYPPPSLHALLSIYLLEEPDLLTKHLIVLYVLLDLVSLADTAVHEKFTEKIHKFIKAFSIPEFAVKQIQAFWLLDHKDFEESIAIMLDPSVTDDIGLWQHCCVARSFLHQGQAKLAVRYLNTVRPPLSTPEAVKLKLTILLANKMVSEALEYQRSCRDITNSEDLLHHLFLGCQEIKVMDQLLQLPLYEDEEEQLIGFLTESSEYHLLELLVLHYLQRGKYAEAIQLNDKLKPMSMIETSSRARERAAARNAIIDGFMSVLTGVQRKVIMESQHLPKRVTVKRREVRRPQPLSTTVTRLSHTTDKSKSSLYMEVMNRVQEISREKEITQELPVEPSPRTGQITSYDGLSIIQTPKVTRKITSSDALSLLRTPEVKRRTPPKARKSTSAVPTPQSILKVKRLISANPSPSSQPNSANTSSVEENLLKDKSIPPLSAIPKRLDVSEYVPPPSPRSVSFAANTSAPGTPKKHLRFAAPEDMSPKQTKSEEDISESRSPVTFTEVKERRSLRSSKLKASPTGSARDSSSSSESMAWSPEGKPKVETGKLSPGQRSSEELVVMETENADDSVAVSENDEEVLINVKKEQVLDKEDMEIDAEVPSSSRDVNHSAGPVKIKTPTSTEKVQRSGEERSIGISYGSASAVSQNLSPSRKVLSQFRSPRKDVNPDSTPRSPTVKLTSGKYTPTRTDLSESNALWKNRIMEEQVTSTTDMESPIIDPNKTVEIDLTVEEESDTDRNTSGDSERKITSVQEFSFAPPSSPDVGETVRRMEKGIFRLRRKPTFTFSPPVQVPNVERSGMEEDKSMSPIVQGDRKSKVRLSGKKDTKDKRGSSDNAKTRGGMRRSQSAQKFDANQLEVEEITPRRSKRIYDSFAGPPSAVAVVTSPVRPYKLTHGIYNSLVGADEEIELVMPKITRTMAKAFRGLKSPPSAERLMRARSKADSKKSPRGKDESFEKKKKLSTEKGSPANRSLEKPKLGKRRSSSNLSAMERTEESVLNTSGRSSCIKSPTLRRESSGSPSKLEVQTTVTGAGLTLNTDRKNRSPVRASLKSARTTRSSTSELPYQSTSGIDSDVSVQKSPARPKKEQKPLPSRSRRSKDTSVEVDTLKTRTSSPSKSPVDRGENEVTSSIKSPSRRKKAKDDTALDISMQTRASSRSKSPSSSQNNQDTSVLKSPDDGRKVKDTSLSETAVSTTKVQTRTSSRSKSPTKSETDKVNVSSSRSPGRQRKVKDNDVSMTTRRTRGSSRSKSPASPKKDTSAPASRSPGRPKKVKDTSASPSRSRNTRASNRSLSPAGPESEVSAPVTRSPGRPRKVKDTSASPTRRTMSPRSKSPTSPKREGLKVISAKKSPGRSRKVKDTEAKELTVSRSSKQSISPVKEQEDETSKSALKSPSRRGQRKTVAKEQEMNVEQSEETPEPPMTPTRRSSRSTKTRNEECIYKSLTPTRRSRKKKEDKTKTDVAPDESKTQDIVPEEQKEPMEMETTQGMDESPVFDGQPPASPYHFSEPEEIDVDEIPIVEEESFSNQPSFIFSPPLTRGLSKRLSVEPGEQTSISRRLSLLPDAPVSQQSQSHLSHELELPPPVLPRQDITPRPSIHQDSEEANEKPATRRGRRGRSQTPEVTSESTVLPERAESEPPEPTKRTTRRRKKKVEDEVILLPVPEAANSEGEEDQHRPMTRGATSQDGTKKSTYSIKPTYKKKRKVAKLY</sequence>
<feature type="compositionally biased region" description="Basic and acidic residues" evidence="3">
    <location>
        <begin position="2218"/>
        <end position="2246"/>
    </location>
</feature>
<protein>
    <recommendedName>
        <fullName evidence="8">Protein ELYS</fullName>
    </recommendedName>
</protein>
<dbReference type="InterPro" id="IPR017956">
    <property type="entry name" value="AT_hook_DNA-bd_motif"/>
</dbReference>
<feature type="compositionally biased region" description="Low complexity" evidence="3">
    <location>
        <begin position="2084"/>
        <end position="2102"/>
    </location>
</feature>
<comment type="caution">
    <text evidence="6">The sequence shown here is derived from an EMBL/GenBank/DDBJ whole genome shotgun (WGS) entry which is preliminary data.</text>
</comment>
<name>A0AA89C8L3_PINIB</name>
<feature type="compositionally biased region" description="Polar residues" evidence="3">
    <location>
        <begin position="2133"/>
        <end position="2142"/>
    </location>
</feature>
<keyword evidence="2" id="KW-0539">Nucleus</keyword>
<evidence type="ECO:0000259" key="5">
    <source>
        <dbReference type="Pfam" id="PF16687"/>
    </source>
</evidence>
<evidence type="ECO:0000256" key="1">
    <source>
        <dbReference type="ARBA" id="ARBA00004123"/>
    </source>
</evidence>
<dbReference type="GO" id="GO:0005634">
    <property type="term" value="C:nucleus"/>
    <property type="evidence" value="ECO:0007669"/>
    <property type="project" value="UniProtKB-SubCell"/>
</dbReference>
<gene>
    <name evidence="6" type="ORF">FSP39_007744</name>
</gene>
<feature type="region of interest" description="Disordered" evidence="3">
    <location>
        <begin position="1360"/>
        <end position="1459"/>
    </location>
</feature>
<feature type="compositionally biased region" description="Basic and acidic residues" evidence="3">
    <location>
        <begin position="1392"/>
        <end position="1401"/>
    </location>
</feature>
<feature type="compositionally biased region" description="Low complexity" evidence="3">
    <location>
        <begin position="1965"/>
        <end position="1974"/>
    </location>
</feature>
<feature type="region of interest" description="Disordered" evidence="3">
    <location>
        <begin position="1688"/>
        <end position="2272"/>
    </location>
</feature>
<feature type="compositionally biased region" description="Basic and acidic residues" evidence="3">
    <location>
        <begin position="1700"/>
        <end position="1722"/>
    </location>
</feature>
<feature type="compositionally biased region" description="Polar residues" evidence="3">
    <location>
        <begin position="1818"/>
        <end position="1845"/>
    </location>
</feature>
<dbReference type="PANTHER" id="PTHR21583:SF8">
    <property type="entry name" value="PROTEIN ELYS"/>
    <property type="match status" value="1"/>
</dbReference>
<feature type="domain" description="ELYS beta-propeller" evidence="5">
    <location>
        <begin position="34"/>
        <end position="512"/>
    </location>
</feature>
<feature type="compositionally biased region" description="Basic and acidic residues" evidence="3">
    <location>
        <begin position="1503"/>
        <end position="1515"/>
    </location>
</feature>
<evidence type="ECO:0000313" key="7">
    <source>
        <dbReference type="Proteomes" id="UP001186944"/>
    </source>
</evidence>
<feature type="compositionally biased region" description="Low complexity" evidence="3">
    <location>
        <begin position="2041"/>
        <end position="2059"/>
    </location>
</feature>
<dbReference type="Proteomes" id="UP001186944">
    <property type="component" value="Unassembled WGS sequence"/>
</dbReference>
<evidence type="ECO:0000259" key="4">
    <source>
        <dbReference type="Pfam" id="PF13934"/>
    </source>
</evidence>
<feature type="compositionally biased region" description="Low complexity" evidence="3">
    <location>
        <begin position="1921"/>
        <end position="1930"/>
    </location>
</feature>
<feature type="domain" description="ELYS-like" evidence="4">
    <location>
        <begin position="747"/>
        <end position="972"/>
    </location>
</feature>
<evidence type="ECO:0008006" key="8">
    <source>
        <dbReference type="Google" id="ProtNLM"/>
    </source>
</evidence>
<dbReference type="InterPro" id="IPR032040">
    <property type="entry name" value="ELYS-bb"/>
</dbReference>